<keyword evidence="2" id="KW-1185">Reference proteome</keyword>
<evidence type="ECO:0000313" key="2">
    <source>
        <dbReference type="Proteomes" id="UP001163321"/>
    </source>
</evidence>
<name>A0ACC0WE46_9STRA</name>
<dbReference type="EMBL" id="CM047592">
    <property type="protein sequence ID" value="KAI9917108.1"/>
    <property type="molecule type" value="Genomic_DNA"/>
</dbReference>
<sequence length="165" mass="19487">MHFHQKDDLEPALILLLLETLIHCGEKLVAWKVWNTFGSEIQVFPPVATDFVVVILLELDLLEHALSLIRSQRRPDLLYVLFNWLMKSSRVKELVQGVTLLPREEKLFHTHMMEHNVLNDEDVLRDEKIKRVNFLVMYYILRNMYEQACNVHPQTLGDDSCHVPW</sequence>
<dbReference type="Proteomes" id="UP001163321">
    <property type="component" value="Chromosome 13"/>
</dbReference>
<comment type="caution">
    <text evidence="1">The sequence shown here is derived from an EMBL/GenBank/DDBJ whole genome shotgun (WGS) entry which is preliminary data.</text>
</comment>
<protein>
    <submittedName>
        <fullName evidence="1">Uncharacterized protein</fullName>
    </submittedName>
</protein>
<accession>A0ACC0WE46</accession>
<reference evidence="1 2" key="1">
    <citation type="journal article" date="2022" name="bioRxiv">
        <title>The genome of the oomycete Peronosclerospora sorghi, a cosmopolitan pathogen of maize and sorghum, is inflated with dispersed pseudogenes.</title>
        <authorList>
            <person name="Fletcher K."/>
            <person name="Martin F."/>
            <person name="Isakeit T."/>
            <person name="Cavanaugh K."/>
            <person name="Magill C."/>
            <person name="Michelmore R."/>
        </authorList>
    </citation>
    <scope>NUCLEOTIDE SEQUENCE [LARGE SCALE GENOMIC DNA]</scope>
    <source>
        <strain evidence="1">P6</strain>
    </source>
</reference>
<gene>
    <name evidence="1" type="ORF">PsorP6_012752</name>
</gene>
<organism evidence="1 2">
    <name type="scientific">Peronosclerospora sorghi</name>
    <dbReference type="NCBI Taxonomy" id="230839"/>
    <lineage>
        <taxon>Eukaryota</taxon>
        <taxon>Sar</taxon>
        <taxon>Stramenopiles</taxon>
        <taxon>Oomycota</taxon>
        <taxon>Peronosporomycetes</taxon>
        <taxon>Peronosporales</taxon>
        <taxon>Peronosporaceae</taxon>
        <taxon>Peronosclerospora</taxon>
    </lineage>
</organism>
<proteinExistence type="predicted"/>
<evidence type="ECO:0000313" key="1">
    <source>
        <dbReference type="EMBL" id="KAI9917108.1"/>
    </source>
</evidence>